<dbReference type="Proteomes" id="UP000027138">
    <property type="component" value="Unassembled WGS sequence"/>
</dbReference>
<dbReference type="EMBL" id="KK914893">
    <property type="protein sequence ID" value="KDP26502.1"/>
    <property type="molecule type" value="Genomic_DNA"/>
</dbReference>
<reference evidence="1 2" key="1">
    <citation type="journal article" date="2014" name="PLoS ONE">
        <title>Global Analysis of Gene Expression Profiles in Physic Nut (Jatropha curcas L.) Seedlings Exposed to Salt Stress.</title>
        <authorList>
            <person name="Zhang L."/>
            <person name="Zhang C."/>
            <person name="Wu P."/>
            <person name="Chen Y."/>
            <person name="Li M."/>
            <person name="Jiang H."/>
            <person name="Wu G."/>
        </authorList>
    </citation>
    <scope>NUCLEOTIDE SEQUENCE [LARGE SCALE GENOMIC DNA]</scope>
    <source>
        <strain evidence="2">cv. GZQX0401</strain>
        <tissue evidence="1">Young leaves</tissue>
    </source>
</reference>
<evidence type="ECO:0000313" key="1">
    <source>
        <dbReference type="EMBL" id="KDP26502.1"/>
    </source>
</evidence>
<proteinExistence type="predicted"/>
<evidence type="ECO:0000313" key="2">
    <source>
        <dbReference type="Proteomes" id="UP000027138"/>
    </source>
</evidence>
<sequence>MNGRTNPRVKKLAILTPMRVLKNCLVWTSYTSLSWDTADSKSAAAARRCRLPPATFVRRFCCRLTLVTFPLFTETITSLLGLLELNFDWFHRLLRSETLNINR</sequence>
<keyword evidence="2" id="KW-1185">Reference proteome</keyword>
<gene>
    <name evidence="1" type="ORF">JCGZ_17660</name>
</gene>
<accession>A0A067JRI6</accession>
<dbReference type="AlphaFoldDB" id="A0A067JRI6"/>
<protein>
    <submittedName>
        <fullName evidence="1">Uncharacterized protein</fullName>
    </submittedName>
</protein>
<name>A0A067JRI6_JATCU</name>
<organism evidence="1 2">
    <name type="scientific">Jatropha curcas</name>
    <name type="common">Barbados nut</name>
    <dbReference type="NCBI Taxonomy" id="180498"/>
    <lineage>
        <taxon>Eukaryota</taxon>
        <taxon>Viridiplantae</taxon>
        <taxon>Streptophyta</taxon>
        <taxon>Embryophyta</taxon>
        <taxon>Tracheophyta</taxon>
        <taxon>Spermatophyta</taxon>
        <taxon>Magnoliopsida</taxon>
        <taxon>eudicotyledons</taxon>
        <taxon>Gunneridae</taxon>
        <taxon>Pentapetalae</taxon>
        <taxon>rosids</taxon>
        <taxon>fabids</taxon>
        <taxon>Malpighiales</taxon>
        <taxon>Euphorbiaceae</taxon>
        <taxon>Crotonoideae</taxon>
        <taxon>Jatropheae</taxon>
        <taxon>Jatropha</taxon>
    </lineage>
</organism>